<evidence type="ECO:0000313" key="1">
    <source>
        <dbReference type="EMBL" id="EZP29427.1"/>
    </source>
</evidence>
<dbReference type="RefSeq" id="WP_036308453.1">
    <property type="nucleotide sequence ID" value="NZ_JFYO01000001.1"/>
</dbReference>
<reference evidence="1 2" key="1">
    <citation type="submission" date="2014-03" db="EMBL/GenBank/DDBJ databases">
        <title>Draft Genome Sequences of 13 Willow Endophytes.</title>
        <authorList>
            <person name="Gan H.Y."/>
            <person name="Gan H.M."/>
            <person name="Savka M.A."/>
            <person name="Hudson A.O."/>
        </authorList>
    </citation>
    <scope>NUCLEOTIDE SEQUENCE [LARGE SCALE GENOMIC DNA]</scope>
    <source>
        <strain evidence="1 2">RIT293</strain>
    </source>
</reference>
<name>A0A031FYS1_9MICO</name>
<dbReference type="Proteomes" id="UP000024001">
    <property type="component" value="Unassembled WGS sequence"/>
</dbReference>
<accession>A0A031FYS1</accession>
<dbReference type="SUPFAM" id="SSF141694">
    <property type="entry name" value="AF2212/PG0164-like"/>
    <property type="match status" value="1"/>
</dbReference>
<dbReference type="Gene3D" id="2.40.30.100">
    <property type="entry name" value="AF2212/PG0164-like"/>
    <property type="match status" value="1"/>
</dbReference>
<comment type="caution">
    <text evidence="1">The sequence shown here is derived from an EMBL/GenBank/DDBJ whole genome shotgun (WGS) entry which is preliminary data.</text>
</comment>
<dbReference type="EMBL" id="JFYO01000001">
    <property type="protein sequence ID" value="EZP29427.1"/>
    <property type="molecule type" value="Genomic_DNA"/>
</dbReference>
<dbReference type="InterPro" id="IPR037079">
    <property type="entry name" value="AF2212/PG0164-like_sf"/>
</dbReference>
<dbReference type="Pfam" id="PF08922">
    <property type="entry name" value="DUF1905"/>
    <property type="match status" value="1"/>
</dbReference>
<dbReference type="InterPro" id="IPR015018">
    <property type="entry name" value="DUF1905"/>
</dbReference>
<organism evidence="1 2">
    <name type="scientific">Microbacterium oleivorans</name>
    <dbReference type="NCBI Taxonomy" id="273677"/>
    <lineage>
        <taxon>Bacteria</taxon>
        <taxon>Bacillati</taxon>
        <taxon>Actinomycetota</taxon>
        <taxon>Actinomycetes</taxon>
        <taxon>Micrococcales</taxon>
        <taxon>Microbacteriaceae</taxon>
        <taxon>Microbacterium</taxon>
    </lineage>
</organism>
<sequence length="98" mass="11003">MIVDVAGVLFRWESRRDDWYFVPLPEEVSADIRDVPRPGRGFGSVPVQVTIGASTWRTSIFPDASRGVYVLPLKRSVREREGISDGDTVHARLDVFDG</sequence>
<dbReference type="eggNOG" id="ENOG5032YNP">
    <property type="taxonomic scope" value="Bacteria"/>
</dbReference>
<keyword evidence="2" id="KW-1185">Reference proteome</keyword>
<dbReference type="OrthoDB" id="9808666at2"/>
<evidence type="ECO:0008006" key="3">
    <source>
        <dbReference type="Google" id="ProtNLM"/>
    </source>
</evidence>
<protein>
    <recommendedName>
        <fullName evidence="3">DUF1905 domain-containing protein</fullName>
    </recommendedName>
</protein>
<gene>
    <name evidence="1" type="ORF">BW34_00040</name>
</gene>
<dbReference type="PATRIC" id="fig|273677.3.peg.38"/>
<dbReference type="AlphaFoldDB" id="A0A031FYS1"/>
<evidence type="ECO:0000313" key="2">
    <source>
        <dbReference type="Proteomes" id="UP000024001"/>
    </source>
</evidence>
<proteinExistence type="predicted"/>